<dbReference type="InterPro" id="IPR058068">
    <property type="entry name" value="LIC_13387-like"/>
</dbReference>
<evidence type="ECO:0000256" key="1">
    <source>
        <dbReference type="SAM" id="Phobius"/>
    </source>
</evidence>
<dbReference type="NCBIfam" id="NF047765">
    <property type="entry name" value="LIC_13387_fam"/>
    <property type="match status" value="1"/>
</dbReference>
<feature type="transmembrane region" description="Helical" evidence="1">
    <location>
        <begin position="94"/>
        <end position="115"/>
    </location>
</feature>
<evidence type="ECO:0000313" key="2">
    <source>
        <dbReference type="EMBL" id="MBB5205143.1"/>
    </source>
</evidence>
<keyword evidence="1" id="KW-0812">Transmembrane</keyword>
<keyword evidence="3" id="KW-1185">Reference proteome</keyword>
<dbReference type="AlphaFoldDB" id="A0A840S619"/>
<protein>
    <submittedName>
        <fullName evidence="2">Uncharacterized protein</fullName>
    </submittedName>
</protein>
<dbReference type="Proteomes" id="UP000554837">
    <property type="component" value="Unassembled WGS sequence"/>
</dbReference>
<reference evidence="2 3" key="1">
    <citation type="submission" date="2020-08" db="EMBL/GenBank/DDBJ databases">
        <title>Genomic Encyclopedia of Type Strains, Phase IV (KMG-IV): sequencing the most valuable type-strain genomes for metagenomic binning, comparative biology and taxonomic classification.</title>
        <authorList>
            <person name="Goeker M."/>
        </authorList>
    </citation>
    <scope>NUCLEOTIDE SEQUENCE [LARGE SCALE GENOMIC DNA]</scope>
    <source>
        <strain evidence="2 3">DSM 23958</strain>
    </source>
</reference>
<feature type="transmembrane region" description="Helical" evidence="1">
    <location>
        <begin position="121"/>
        <end position="139"/>
    </location>
</feature>
<gene>
    <name evidence="2" type="ORF">HNQ51_002462</name>
</gene>
<organism evidence="2 3">
    <name type="scientific">Inhella inkyongensis</name>
    <dbReference type="NCBI Taxonomy" id="392593"/>
    <lineage>
        <taxon>Bacteria</taxon>
        <taxon>Pseudomonadati</taxon>
        <taxon>Pseudomonadota</taxon>
        <taxon>Betaproteobacteria</taxon>
        <taxon>Burkholderiales</taxon>
        <taxon>Sphaerotilaceae</taxon>
        <taxon>Inhella</taxon>
    </lineage>
</organism>
<evidence type="ECO:0000313" key="3">
    <source>
        <dbReference type="Proteomes" id="UP000554837"/>
    </source>
</evidence>
<dbReference type="OrthoDB" id="960254at2"/>
<proteinExistence type="predicted"/>
<sequence length="140" mass="15224">MISASSWLVLASALILGLLGAAHWVLTYRGPAFHPRDRALTQRLKEVSPLVSRETTMWRAGLGFHGSHSLGALLFAACFGYLALQQPALFFGSLYLMGLGLTVLTAYFMLARAYWFRVPQLGIGLALVLYGLALSLQGLP</sequence>
<dbReference type="EMBL" id="JACHHO010000003">
    <property type="protein sequence ID" value="MBB5205143.1"/>
    <property type="molecule type" value="Genomic_DNA"/>
</dbReference>
<keyword evidence="1" id="KW-0472">Membrane</keyword>
<name>A0A840S619_9BURK</name>
<feature type="transmembrane region" description="Helical" evidence="1">
    <location>
        <begin position="62"/>
        <end position="82"/>
    </location>
</feature>
<accession>A0A840S619</accession>
<keyword evidence="1" id="KW-1133">Transmembrane helix</keyword>
<comment type="caution">
    <text evidence="2">The sequence shown here is derived from an EMBL/GenBank/DDBJ whole genome shotgun (WGS) entry which is preliminary data.</text>
</comment>
<dbReference type="RefSeq" id="WP_138854846.1">
    <property type="nucleotide sequence ID" value="NZ_CP040709.1"/>
</dbReference>